<name>A0A9W2VPW1_PANPR</name>
<dbReference type="GO" id="GO:0048791">
    <property type="term" value="P:calcium ion-regulated exocytosis of neurotransmitter"/>
    <property type="evidence" value="ECO:0007669"/>
    <property type="project" value="TreeGrafter"/>
</dbReference>
<proteinExistence type="predicted"/>
<protein>
    <submittedName>
        <fullName evidence="13">Regulating synaptic membrane exocytosis protein 1 isoform X30</fullName>
    </submittedName>
</protein>
<dbReference type="GO" id="GO:0048788">
    <property type="term" value="C:cytoskeleton of presynaptic active zone"/>
    <property type="evidence" value="ECO:0007669"/>
    <property type="project" value="TreeGrafter"/>
</dbReference>
<evidence type="ECO:0000256" key="3">
    <source>
        <dbReference type="ARBA" id="ARBA00022737"/>
    </source>
</evidence>
<feature type="region of interest" description="Disordered" evidence="9">
    <location>
        <begin position="372"/>
        <end position="592"/>
    </location>
</feature>
<dbReference type="PROSITE" id="PS50004">
    <property type="entry name" value="C2"/>
    <property type="match status" value="2"/>
</dbReference>
<dbReference type="GO" id="GO:0031267">
    <property type="term" value="F:small GTPase binding"/>
    <property type="evidence" value="ECO:0007669"/>
    <property type="project" value="InterPro"/>
</dbReference>
<feature type="compositionally biased region" description="Low complexity" evidence="9">
    <location>
        <begin position="653"/>
        <end position="674"/>
    </location>
</feature>
<evidence type="ECO:0000259" key="10">
    <source>
        <dbReference type="PROSITE" id="PS50004"/>
    </source>
</evidence>
<evidence type="ECO:0000256" key="9">
    <source>
        <dbReference type="SAM" id="MobiDB-lite"/>
    </source>
</evidence>
<evidence type="ECO:0000256" key="8">
    <source>
        <dbReference type="ARBA" id="ARBA00034103"/>
    </source>
</evidence>
<evidence type="ECO:0000313" key="12">
    <source>
        <dbReference type="Proteomes" id="UP001165780"/>
    </source>
</evidence>
<feature type="domain" description="PDZ" evidence="11">
    <location>
        <begin position="107"/>
        <end position="193"/>
    </location>
</feature>
<dbReference type="GO" id="GO:0050806">
    <property type="term" value="P:positive regulation of synaptic transmission"/>
    <property type="evidence" value="ECO:0007669"/>
    <property type="project" value="TreeGrafter"/>
</dbReference>
<comment type="subcellular location">
    <subcellularLocation>
        <location evidence="8">Synapse</location>
    </subcellularLocation>
</comment>
<keyword evidence="7" id="KW-0770">Synapse</keyword>
<evidence type="ECO:0000256" key="2">
    <source>
        <dbReference type="ARBA" id="ARBA00022723"/>
    </source>
</evidence>
<feature type="compositionally biased region" description="Polar residues" evidence="9">
    <location>
        <begin position="437"/>
        <end position="446"/>
    </location>
</feature>
<gene>
    <name evidence="13" type="primary">RIMS1</name>
</gene>
<evidence type="ECO:0000256" key="1">
    <source>
        <dbReference type="ARBA" id="ARBA00022553"/>
    </source>
</evidence>
<dbReference type="SMART" id="SM00239">
    <property type="entry name" value="C2"/>
    <property type="match status" value="2"/>
</dbReference>
<dbReference type="InterPro" id="IPR001478">
    <property type="entry name" value="PDZ"/>
</dbReference>
<dbReference type="Proteomes" id="UP001165780">
    <property type="component" value="Unplaced"/>
</dbReference>
<feature type="region of interest" description="Disordered" evidence="9">
    <location>
        <begin position="200"/>
        <end position="234"/>
    </location>
</feature>
<feature type="domain" description="C2" evidence="10">
    <location>
        <begin position="846"/>
        <end position="964"/>
    </location>
</feature>
<feature type="region of interest" description="Disordered" evidence="9">
    <location>
        <begin position="640"/>
        <end position="699"/>
    </location>
</feature>
<dbReference type="SUPFAM" id="SSF50156">
    <property type="entry name" value="PDZ domain-like"/>
    <property type="match status" value="1"/>
</dbReference>
<dbReference type="GO" id="GO:0030154">
    <property type="term" value="P:cell differentiation"/>
    <property type="evidence" value="ECO:0007669"/>
    <property type="project" value="UniProtKB-KW"/>
</dbReference>
<dbReference type="InterPro" id="IPR036034">
    <property type="entry name" value="PDZ_sf"/>
</dbReference>
<evidence type="ECO:0000256" key="5">
    <source>
        <dbReference type="ARBA" id="ARBA00022782"/>
    </source>
</evidence>
<dbReference type="InterPro" id="IPR035892">
    <property type="entry name" value="C2_domain_sf"/>
</dbReference>
<dbReference type="RefSeq" id="XP_053760714.1">
    <property type="nucleotide sequence ID" value="XM_053904739.1"/>
</dbReference>
<keyword evidence="5" id="KW-0221">Differentiation</keyword>
<dbReference type="InterPro" id="IPR039032">
    <property type="entry name" value="Rim-like"/>
</dbReference>
<dbReference type="GO" id="GO:2000300">
    <property type="term" value="P:regulation of synaptic vesicle exocytosis"/>
    <property type="evidence" value="ECO:0007669"/>
    <property type="project" value="TreeGrafter"/>
</dbReference>
<feature type="region of interest" description="Disordered" evidence="9">
    <location>
        <begin position="753"/>
        <end position="803"/>
    </location>
</feature>
<dbReference type="GO" id="GO:0008270">
    <property type="term" value="F:zinc ion binding"/>
    <property type="evidence" value="ECO:0007669"/>
    <property type="project" value="UniProtKB-KW"/>
</dbReference>
<dbReference type="CTD" id="22999"/>
<dbReference type="GO" id="GO:0048167">
    <property type="term" value="P:regulation of synaptic plasticity"/>
    <property type="evidence" value="ECO:0007669"/>
    <property type="project" value="TreeGrafter"/>
</dbReference>
<dbReference type="PROSITE" id="PS50106">
    <property type="entry name" value="PDZ"/>
    <property type="match status" value="1"/>
</dbReference>
<dbReference type="Pfam" id="PF00168">
    <property type="entry name" value="C2"/>
    <property type="match status" value="2"/>
</dbReference>
<dbReference type="CDD" id="cd04028">
    <property type="entry name" value="C2B_RIM1alpha"/>
    <property type="match status" value="1"/>
</dbReference>
<dbReference type="FunFam" id="2.60.40.150:FF:000001">
    <property type="entry name" value="Regulating synaptic membrane exocytosis 3, isoform CRA_a"/>
    <property type="match status" value="1"/>
</dbReference>
<reference evidence="13" key="1">
    <citation type="submission" date="2025-08" db="UniProtKB">
        <authorList>
            <consortium name="RefSeq"/>
        </authorList>
    </citation>
    <scope>IDENTIFICATION</scope>
    <source>
        <tissue evidence="13">Whole blood</tissue>
    </source>
</reference>
<dbReference type="Gene3D" id="2.60.40.150">
    <property type="entry name" value="C2 domain"/>
    <property type="match status" value="2"/>
</dbReference>
<dbReference type="AlphaFoldDB" id="A0A9W2VPW1"/>
<feature type="compositionally biased region" description="Low complexity" evidence="9">
    <location>
        <begin position="202"/>
        <end position="218"/>
    </location>
</feature>
<dbReference type="PANTHER" id="PTHR12157:SF18">
    <property type="entry name" value="REGULATING SYNAPTIC MEMBRANE EXOCYTOSIS PROTEIN 1"/>
    <property type="match status" value="1"/>
</dbReference>
<dbReference type="PANTHER" id="PTHR12157">
    <property type="entry name" value="REGULATING SYNAPTIC MEMBRANE EXOCYTOSIS PROTEIN"/>
    <property type="match status" value="1"/>
</dbReference>
<evidence type="ECO:0000256" key="7">
    <source>
        <dbReference type="ARBA" id="ARBA00023018"/>
    </source>
</evidence>
<evidence type="ECO:0000259" key="11">
    <source>
        <dbReference type="PROSITE" id="PS50106"/>
    </source>
</evidence>
<dbReference type="CDD" id="cd06714">
    <property type="entry name" value="PDZ_RIM-like"/>
    <property type="match status" value="1"/>
</dbReference>
<dbReference type="CDD" id="cd04031">
    <property type="entry name" value="C2A_RIM1alpha"/>
    <property type="match status" value="1"/>
</dbReference>
<feature type="compositionally biased region" description="Basic and acidic residues" evidence="9">
    <location>
        <begin position="494"/>
        <end position="529"/>
    </location>
</feature>
<feature type="domain" description="C2" evidence="10">
    <location>
        <begin position="244"/>
        <end position="367"/>
    </location>
</feature>
<keyword evidence="1" id="KW-0597">Phosphoprotein</keyword>
<dbReference type="SMART" id="SM00228">
    <property type="entry name" value="PDZ"/>
    <property type="match status" value="1"/>
</dbReference>
<evidence type="ECO:0000313" key="13">
    <source>
        <dbReference type="RefSeq" id="XP_053760714.1"/>
    </source>
</evidence>
<feature type="compositionally biased region" description="Basic and acidic residues" evidence="9">
    <location>
        <begin position="785"/>
        <end position="798"/>
    </location>
</feature>
<sequence length="1000" mass="111453">MLFLDNILNLFKSTAENPQAEFLYKVAVMCAPGIPISSEGWEEVRSVDSEEGTVEAGGTGAGDLDYYWLDPATWHSRETSPISSHPVTWQPSKEGDRLIGRVILNKRTTMPKESGALLGLKVVGGKMTDLGRLGAFITKVKKGSLADVVGHLRAGDEVLEWNGKPLPGATNEEVYNIILESKSEPQVEIIVSRPIGDIPRIPESSHPPLESSSSSFESQKMERPSISVISPTSPGALKDAPQVLPGQLSVKLWYDKVGHQLIVNVLQATDLPTRVDGRPRNPYVKMYFLPDRSDKSKRRTKTVKKVLEPKWNQTFVYSHVHRRDFRERMLEITVWDQPRVQEEESEFLGEILIELETALLDDEPHWYKLQTHDESSLPLPQPSPFMPRRHIHGESSSKKLQRSQRISDSDISDYEVDDGIGVVPPVGYRSSARESKSTTLTVPEQQRTTHHRSRSVSPHRGDDQGRPRSRLPNVPLQRSLDEIHPTRRSRSPTRHHDASRSPVDHRSRDVDSQYLSEQDRHSRKSERSSIQKQTRKGTASDAERMHRQASPTHPPPADTSFSNRRGRQLPQVPVRSGSIEQEQEKYNSSTKASLVVEERTRQMKMKVHRFKQTTGSGSSQELDREQYSKYNIHKDQYRSCDNVSAKSSDSDVSDVSAISRTSSASRLSSTSFMSEQSEHPRGRISSFTPKMQGRRMGTSGRAIMKSTSVSGEMYTLEHNDGSQSDTAVGTVGGGGKKRRSSLSAKVVAIVSRRSRSTSQLSQTESGHKKLKSTIQRSTETGMAAEMRKMVRQPSRESTDGSINSYSSEGNLIFPGVRLGADSQFSDFLDGLGPAQLVGRQTLATPAMGDIQIGMEDKKGQLEVEVIRARSLTQKPGSKSTPAPYVKVYLLENGACIAKKKTRIARKTLDPLYQQSLVFDESPQGKVLQVIVWGDYGRMDHKCFMGVAQILLEELDLSSMVIGWYKLFPPSSLVDPTLTPLTRRASQSSLESSTGPPCIRS</sequence>
<feature type="region of interest" description="Disordered" evidence="9">
    <location>
        <begin position="716"/>
        <end position="739"/>
    </location>
</feature>
<organism evidence="12 13">
    <name type="scientific">Panthera pardus</name>
    <name type="common">Leopard</name>
    <name type="synonym">Felis pardus</name>
    <dbReference type="NCBI Taxonomy" id="9691"/>
    <lineage>
        <taxon>Eukaryota</taxon>
        <taxon>Metazoa</taxon>
        <taxon>Chordata</taxon>
        <taxon>Craniata</taxon>
        <taxon>Vertebrata</taxon>
        <taxon>Euteleostomi</taxon>
        <taxon>Mammalia</taxon>
        <taxon>Eutheria</taxon>
        <taxon>Laurasiatheria</taxon>
        <taxon>Carnivora</taxon>
        <taxon>Feliformia</taxon>
        <taxon>Felidae</taxon>
        <taxon>Pantherinae</taxon>
        <taxon>Panthera</taxon>
    </lineage>
</organism>
<keyword evidence="4" id="KW-0863">Zinc-finger</keyword>
<dbReference type="SUPFAM" id="SSF49562">
    <property type="entry name" value="C2 domain (Calcium/lipid-binding domain, CaLB)"/>
    <property type="match status" value="2"/>
</dbReference>
<dbReference type="GO" id="GO:0044325">
    <property type="term" value="F:transmembrane transporter binding"/>
    <property type="evidence" value="ECO:0007669"/>
    <property type="project" value="TreeGrafter"/>
</dbReference>
<dbReference type="Pfam" id="PF00595">
    <property type="entry name" value="PDZ"/>
    <property type="match status" value="1"/>
</dbReference>
<evidence type="ECO:0000256" key="4">
    <source>
        <dbReference type="ARBA" id="ARBA00022771"/>
    </source>
</evidence>
<keyword evidence="12" id="KW-1185">Reference proteome</keyword>
<keyword evidence="2" id="KW-0479">Metal-binding</keyword>
<dbReference type="GO" id="GO:0042734">
    <property type="term" value="C:presynaptic membrane"/>
    <property type="evidence" value="ECO:0007669"/>
    <property type="project" value="TreeGrafter"/>
</dbReference>
<evidence type="ECO:0000256" key="6">
    <source>
        <dbReference type="ARBA" id="ARBA00022833"/>
    </source>
</evidence>
<dbReference type="Gene3D" id="2.30.42.10">
    <property type="match status" value="1"/>
</dbReference>
<accession>A0A9W2VPW1</accession>
<dbReference type="FunFam" id="2.30.42.10:FF:000003">
    <property type="entry name" value="Regulating synaptic membrane exocytosis protein 1, putative"/>
    <property type="match status" value="1"/>
</dbReference>
<keyword evidence="3" id="KW-0677">Repeat</keyword>
<dbReference type="GeneID" id="109248217"/>
<dbReference type="GO" id="GO:0042391">
    <property type="term" value="P:regulation of membrane potential"/>
    <property type="evidence" value="ECO:0007669"/>
    <property type="project" value="TreeGrafter"/>
</dbReference>
<dbReference type="FunFam" id="2.60.40.150:FF:000003">
    <property type="entry name" value="Regulating synaptic membrane exocytosis protein 2"/>
    <property type="match status" value="1"/>
</dbReference>
<dbReference type="InterPro" id="IPR000008">
    <property type="entry name" value="C2_dom"/>
</dbReference>
<keyword evidence="6" id="KW-0862">Zinc</keyword>